<dbReference type="SUPFAM" id="SSF53901">
    <property type="entry name" value="Thiolase-like"/>
    <property type="match status" value="2"/>
</dbReference>
<dbReference type="InterPro" id="IPR020616">
    <property type="entry name" value="Thiolase_N"/>
</dbReference>
<dbReference type="InterPro" id="IPR002155">
    <property type="entry name" value="Thiolase"/>
</dbReference>
<dbReference type="GO" id="GO:0005739">
    <property type="term" value="C:mitochondrion"/>
    <property type="evidence" value="ECO:0007669"/>
    <property type="project" value="TreeGrafter"/>
</dbReference>
<proteinExistence type="inferred from homology"/>
<dbReference type="Pfam" id="PF00108">
    <property type="entry name" value="Thiolase_N"/>
    <property type="match status" value="1"/>
</dbReference>
<reference evidence="7" key="1">
    <citation type="submission" date="2017-02" db="UniProtKB">
        <authorList>
            <consortium name="WormBaseParasite"/>
        </authorList>
    </citation>
    <scope>IDENTIFICATION</scope>
</reference>
<dbReference type="InterPro" id="IPR016039">
    <property type="entry name" value="Thiolase-like"/>
</dbReference>
<dbReference type="Gene3D" id="3.40.47.10">
    <property type="match status" value="2"/>
</dbReference>
<evidence type="ECO:0000256" key="4">
    <source>
        <dbReference type="RuleBase" id="RU003557"/>
    </source>
</evidence>
<dbReference type="Pfam" id="PF02803">
    <property type="entry name" value="Thiolase_C"/>
    <property type="match status" value="1"/>
</dbReference>
<evidence type="ECO:0000256" key="3">
    <source>
        <dbReference type="ARBA" id="ARBA00023315"/>
    </source>
</evidence>
<evidence type="ECO:0000256" key="1">
    <source>
        <dbReference type="ARBA" id="ARBA00010982"/>
    </source>
</evidence>
<feature type="domain" description="Thiolase C-terminal" evidence="6">
    <location>
        <begin position="274"/>
        <end position="370"/>
    </location>
</feature>
<dbReference type="InterPro" id="IPR020613">
    <property type="entry name" value="Thiolase_CS"/>
</dbReference>
<dbReference type="GO" id="GO:0003985">
    <property type="term" value="F:acetyl-CoA C-acetyltransferase activity"/>
    <property type="evidence" value="ECO:0007669"/>
    <property type="project" value="TreeGrafter"/>
</dbReference>
<accession>A0A0N4VDD6</accession>
<dbReference type="PROSITE" id="PS00737">
    <property type="entry name" value="THIOLASE_2"/>
    <property type="match status" value="1"/>
</dbReference>
<keyword evidence="3 4" id="KW-0012">Acyltransferase</keyword>
<organism evidence="7">
    <name type="scientific">Enterobius vermicularis</name>
    <name type="common">Human pinworm</name>
    <dbReference type="NCBI Taxonomy" id="51028"/>
    <lineage>
        <taxon>Eukaryota</taxon>
        <taxon>Metazoa</taxon>
        <taxon>Ecdysozoa</taxon>
        <taxon>Nematoda</taxon>
        <taxon>Chromadorea</taxon>
        <taxon>Rhabditida</taxon>
        <taxon>Spirurina</taxon>
        <taxon>Oxyuridomorpha</taxon>
        <taxon>Oxyuroidea</taxon>
        <taxon>Oxyuridae</taxon>
        <taxon>Enterobius</taxon>
    </lineage>
</organism>
<evidence type="ECO:0000313" key="7">
    <source>
        <dbReference type="WBParaSite" id="EVEC_0000861501-mRNA-1"/>
    </source>
</evidence>
<evidence type="ECO:0000256" key="2">
    <source>
        <dbReference type="ARBA" id="ARBA00022679"/>
    </source>
</evidence>
<dbReference type="InterPro" id="IPR020617">
    <property type="entry name" value="Thiolase_C"/>
</dbReference>
<name>A0A0N4VDD6_ENTVE</name>
<dbReference type="InterPro" id="IPR020615">
    <property type="entry name" value="Thiolase_acyl_enz_int_AS"/>
</dbReference>
<dbReference type="NCBIfam" id="TIGR01930">
    <property type="entry name" value="AcCoA-C-Actrans"/>
    <property type="match status" value="1"/>
</dbReference>
<dbReference type="AlphaFoldDB" id="A0A0N4VDD6"/>
<dbReference type="CDD" id="cd00751">
    <property type="entry name" value="thiolase"/>
    <property type="match status" value="1"/>
</dbReference>
<comment type="similarity">
    <text evidence="1 4">Belongs to the thiolase-like superfamily. Thiolase family.</text>
</comment>
<dbReference type="GO" id="GO:0006635">
    <property type="term" value="P:fatty acid beta-oxidation"/>
    <property type="evidence" value="ECO:0007669"/>
    <property type="project" value="TreeGrafter"/>
</dbReference>
<dbReference type="WBParaSite" id="EVEC_0000861501-mRNA-1">
    <property type="protein sequence ID" value="EVEC_0000861501-mRNA-1"/>
    <property type="gene ID" value="EVEC_0000861501"/>
</dbReference>
<dbReference type="PANTHER" id="PTHR18919">
    <property type="entry name" value="ACETYL-COA C-ACYLTRANSFERASE"/>
    <property type="match status" value="1"/>
</dbReference>
<dbReference type="PROSITE" id="PS00098">
    <property type="entry name" value="THIOLASE_1"/>
    <property type="match status" value="1"/>
</dbReference>
<feature type="domain" description="Thiolase N-terminal" evidence="5">
    <location>
        <begin position="8"/>
        <end position="266"/>
    </location>
</feature>
<keyword evidence="2 4" id="KW-0808">Transferase</keyword>
<evidence type="ECO:0000259" key="5">
    <source>
        <dbReference type="Pfam" id="PF00108"/>
    </source>
</evidence>
<dbReference type="FunFam" id="3.40.47.10:FF:000010">
    <property type="entry name" value="Acetyl-CoA acetyltransferase (Thiolase)"/>
    <property type="match status" value="1"/>
</dbReference>
<dbReference type="PANTHER" id="PTHR18919:SF107">
    <property type="entry name" value="ACETYL-COA ACETYLTRANSFERASE, CYTOSOLIC"/>
    <property type="match status" value="1"/>
</dbReference>
<sequence length="370" mass="39613">LLKNFQGIFIVAAKRTAFGSYGGSLKNHSATDLAVIASQAAMKAGGVKPEQIEHVIVGNVIQSCNDAAYLARHVGLRIGIPENIPAYNLNRLCGSGFQAIANAALEIMAKEASVILSVGTENMSETPHGVRNIRFGTKVLQNYEYEDFLHLGLTDALIKTPMAITAENLAAKFKVTREMADAVALRSQTLWKKAQDNGVFKEEMAPLTVKKKQKEVVFEVDEHPRPTTAETLAKLSPVFKKDGVVTAGNASGVCDGAAALVVTNEDAIKKHGFKPLARIVGWHVVGVDPSIMGIGPVPAIKGLLQKTKLKMNDIDLFEVNEAFAAQCATVQRELKIPDEKLNLNGGAIAIGHPLGASGARISAHLAHEMR</sequence>
<evidence type="ECO:0000259" key="6">
    <source>
        <dbReference type="Pfam" id="PF02803"/>
    </source>
</evidence>
<protein>
    <submittedName>
        <fullName evidence="7">3-ketoacyl-CoA thiolase, mitochondrial</fullName>
    </submittedName>
</protein>
<dbReference type="PIRSF" id="PIRSF000429">
    <property type="entry name" value="Ac-CoA_Ac_transf"/>
    <property type="match status" value="1"/>
</dbReference>